<sequence>MPLSRYHPATTVFDDICRSGHLKPRVISQTEVARHISNHLYFSKIRIMLSQAVWGHWIEVSGFEGVSAMEFASCFDQSGTVLASTIFLSITAVFIILAAFAAARLITTSGAGSIERLRTA</sequence>
<keyword evidence="1" id="KW-0472">Membrane</keyword>
<evidence type="ECO:0000256" key="1">
    <source>
        <dbReference type="SAM" id="Phobius"/>
    </source>
</evidence>
<feature type="transmembrane region" description="Helical" evidence="1">
    <location>
        <begin position="86"/>
        <end position="106"/>
    </location>
</feature>
<evidence type="ECO:0000313" key="3">
    <source>
        <dbReference type="Proteomes" id="UP000272706"/>
    </source>
</evidence>
<keyword evidence="3" id="KW-1185">Reference proteome</keyword>
<protein>
    <submittedName>
        <fullName evidence="2">Uncharacterized protein</fullName>
    </submittedName>
</protein>
<proteinExistence type="predicted"/>
<comment type="caution">
    <text evidence="2">The sequence shown here is derived from an EMBL/GenBank/DDBJ whole genome shotgun (WGS) entry which is preliminary data.</text>
</comment>
<dbReference type="Proteomes" id="UP000272706">
    <property type="component" value="Unassembled WGS sequence"/>
</dbReference>
<evidence type="ECO:0000313" key="2">
    <source>
        <dbReference type="EMBL" id="RJT36128.1"/>
    </source>
</evidence>
<reference evidence="2 3" key="1">
    <citation type="submission" date="2018-09" db="EMBL/GenBank/DDBJ databases">
        <title>Mesorhizobium carmichaelinearum sp. nov. isolated from Carmichaelinea spp. root nodules in New Zealand.</title>
        <authorList>
            <person name="De Meyer S.E."/>
        </authorList>
    </citation>
    <scope>NUCLEOTIDE SEQUENCE [LARGE SCALE GENOMIC DNA]</scope>
    <source>
        <strain evidence="2 3">ICMP19557</strain>
    </source>
</reference>
<keyword evidence="1" id="KW-1133">Transmembrane helix</keyword>
<keyword evidence="1" id="KW-0812">Transmembrane</keyword>
<organism evidence="2 3">
    <name type="scientific">Mesorhizobium waimense</name>
    <dbReference type="NCBI Taxonomy" id="1300307"/>
    <lineage>
        <taxon>Bacteria</taxon>
        <taxon>Pseudomonadati</taxon>
        <taxon>Pseudomonadota</taxon>
        <taxon>Alphaproteobacteria</taxon>
        <taxon>Hyphomicrobiales</taxon>
        <taxon>Phyllobacteriaceae</taxon>
        <taxon>Mesorhizobium</taxon>
    </lineage>
</organism>
<name>A0A3A5KXW9_9HYPH</name>
<gene>
    <name evidence="2" type="ORF">D3227_20655</name>
</gene>
<accession>A0A3A5KXW9</accession>
<dbReference type="AlphaFoldDB" id="A0A3A5KXW9"/>
<dbReference type="EMBL" id="QZWZ01000016">
    <property type="protein sequence ID" value="RJT36128.1"/>
    <property type="molecule type" value="Genomic_DNA"/>
</dbReference>